<feature type="transmembrane region" description="Helical" evidence="3">
    <location>
        <begin position="66"/>
        <end position="87"/>
    </location>
</feature>
<dbReference type="RefSeq" id="WP_036108722.1">
    <property type="nucleotide sequence ID" value="NZ_JAJA02000001.1"/>
</dbReference>
<sequence>MNPLTWFGDASLVFLRPHWLWALLALPLLGWLWRSRRKRSSVWRGAVDAHLLPHLLESRGGRRSRFAIIAAVLAYVIAVCALSGPSWRQSEQPLWQGKTPLVIALDLSSRMLASDLPPTRLAHARAKLASLLRQRSGGQIGLVVYADDAYTVAPMTDDPRNLAVFLDALAPDVMPGDGQRADRAIEWSAKLLRQAGFERGQILILSDRADGNERRAAAKAAAAGYTVSALGLGTAAGAAFQRPDGRIVMARMDVDSLRGLAADGGGRYAAITNDDSDLRSLRILSPGAADAGTAQGEKTLTREDNGYWLLPALMLLALLAFRRRSGVAAVLLLCLWLPMAPGHAQGLWKRPDQVEHERMEQGTQAYRKGEFERAAELYQRSQGADAQYNLGNALARQGRYEEAIKAYDSALKLQPGMADAIANKRAVEAAMKRKPPPKNGDKGDSKSQPKDGKDNQDDKGKGDSPPQGDPSQQPPKPSKPDDAKQSKPEQPPKDPEAQRKADAAQREKIQRELERQAKQSGQKTAATEQAKPLTPEQRERRVANDAWLKRVPDDPGSLLREKFKIEYERRQNQALRGD</sequence>
<evidence type="ECO:0000256" key="3">
    <source>
        <dbReference type="SAM" id="Phobius"/>
    </source>
</evidence>
<dbReference type="Proteomes" id="UP000023435">
    <property type="component" value="Unassembled WGS sequence"/>
</dbReference>
<dbReference type="SUPFAM" id="SSF53300">
    <property type="entry name" value="vWA-like"/>
    <property type="match status" value="1"/>
</dbReference>
<dbReference type="SMART" id="SM00028">
    <property type="entry name" value="TPR"/>
    <property type="match status" value="1"/>
</dbReference>
<dbReference type="PROSITE" id="PS50293">
    <property type="entry name" value="TPR_REGION"/>
    <property type="match status" value="1"/>
</dbReference>
<evidence type="ECO:0000313" key="5">
    <source>
        <dbReference type="EMBL" id="KWS04495.1"/>
    </source>
</evidence>
<keyword evidence="3" id="KW-1133">Transmembrane helix</keyword>
<dbReference type="PANTHER" id="PTHR22550:SF14">
    <property type="entry name" value="VWFA DOMAIN-CONTAINING PROTEIN"/>
    <property type="match status" value="1"/>
</dbReference>
<dbReference type="OrthoDB" id="9807628at2"/>
<evidence type="ECO:0000256" key="2">
    <source>
        <dbReference type="SAM" id="MobiDB-lite"/>
    </source>
</evidence>
<protein>
    <submittedName>
        <fullName evidence="5">TPR domain protein in aerotolerance operon</fullName>
    </submittedName>
</protein>
<dbReference type="Pfam" id="PF00515">
    <property type="entry name" value="TPR_1"/>
    <property type="match status" value="1"/>
</dbReference>
<dbReference type="SMART" id="SM00327">
    <property type="entry name" value="VWA"/>
    <property type="match status" value="1"/>
</dbReference>
<feature type="repeat" description="TPR" evidence="1">
    <location>
        <begin position="384"/>
        <end position="417"/>
    </location>
</feature>
<reference evidence="5 6" key="1">
    <citation type="journal article" date="2014" name="Genome Announc.">
        <title>Draft Genome Sequence of Lysobacter capsici AZ78, a Bacterium Antagonistic to Plant-Pathogenic Oomycetes.</title>
        <authorList>
            <person name="Puopolo G."/>
            <person name="Sonego P."/>
            <person name="Engelen K."/>
            <person name="Pertot I."/>
        </authorList>
    </citation>
    <scope>NUCLEOTIDE SEQUENCE [LARGE SCALE GENOMIC DNA]</scope>
    <source>
        <strain evidence="5 6">AZ78</strain>
    </source>
</reference>
<evidence type="ECO:0000259" key="4">
    <source>
        <dbReference type="PROSITE" id="PS50234"/>
    </source>
</evidence>
<dbReference type="InterPro" id="IPR011990">
    <property type="entry name" value="TPR-like_helical_dom_sf"/>
</dbReference>
<feature type="compositionally biased region" description="Polar residues" evidence="2">
    <location>
        <begin position="518"/>
        <end position="527"/>
    </location>
</feature>
<dbReference type="Pfam" id="PF13519">
    <property type="entry name" value="VWA_2"/>
    <property type="match status" value="1"/>
</dbReference>
<keyword evidence="6" id="KW-1185">Reference proteome</keyword>
<dbReference type="SUPFAM" id="SSF48452">
    <property type="entry name" value="TPR-like"/>
    <property type="match status" value="1"/>
</dbReference>
<dbReference type="Gene3D" id="3.40.50.410">
    <property type="entry name" value="von Willebrand factor, type A domain"/>
    <property type="match status" value="1"/>
</dbReference>
<feature type="region of interest" description="Disordered" evidence="2">
    <location>
        <begin position="431"/>
        <end position="557"/>
    </location>
</feature>
<dbReference type="EMBL" id="JAJA02000001">
    <property type="protein sequence ID" value="KWS04495.1"/>
    <property type="molecule type" value="Genomic_DNA"/>
</dbReference>
<dbReference type="PROSITE" id="PS50234">
    <property type="entry name" value="VWFA"/>
    <property type="match status" value="1"/>
</dbReference>
<evidence type="ECO:0000256" key="1">
    <source>
        <dbReference type="PROSITE-ProRule" id="PRU00339"/>
    </source>
</evidence>
<feature type="compositionally biased region" description="Basic and acidic residues" evidence="2">
    <location>
        <begin position="478"/>
        <end position="517"/>
    </location>
</feature>
<feature type="compositionally biased region" description="Basic and acidic residues" evidence="2">
    <location>
        <begin position="439"/>
        <end position="462"/>
    </location>
</feature>
<dbReference type="PROSITE" id="PS50005">
    <property type="entry name" value="TPR"/>
    <property type="match status" value="1"/>
</dbReference>
<gene>
    <name evidence="5" type="ORF">AZ78_2044</name>
</gene>
<dbReference type="InterPro" id="IPR019734">
    <property type="entry name" value="TPR_rpt"/>
</dbReference>
<dbReference type="PANTHER" id="PTHR22550">
    <property type="entry name" value="SPORE GERMINATION PROTEIN"/>
    <property type="match status" value="1"/>
</dbReference>
<name>A0A108U8G1_9GAMM</name>
<feature type="domain" description="VWFA" evidence="4">
    <location>
        <begin position="100"/>
        <end position="287"/>
    </location>
</feature>
<keyword evidence="1" id="KW-0802">TPR repeat</keyword>
<feature type="compositionally biased region" description="Basic and acidic residues" evidence="2">
    <location>
        <begin position="536"/>
        <end position="557"/>
    </location>
</feature>
<organism evidence="5 6">
    <name type="scientific">Lysobacter capsici AZ78</name>
    <dbReference type="NCBI Taxonomy" id="1444315"/>
    <lineage>
        <taxon>Bacteria</taxon>
        <taxon>Pseudomonadati</taxon>
        <taxon>Pseudomonadota</taxon>
        <taxon>Gammaproteobacteria</taxon>
        <taxon>Lysobacterales</taxon>
        <taxon>Lysobacteraceae</taxon>
        <taxon>Lysobacter</taxon>
    </lineage>
</organism>
<dbReference type="InterPro" id="IPR002035">
    <property type="entry name" value="VWF_A"/>
</dbReference>
<dbReference type="Gene3D" id="1.25.40.10">
    <property type="entry name" value="Tetratricopeptide repeat domain"/>
    <property type="match status" value="1"/>
</dbReference>
<dbReference type="AlphaFoldDB" id="A0A108U8G1"/>
<feature type="transmembrane region" description="Helical" evidence="3">
    <location>
        <begin position="12"/>
        <end position="33"/>
    </location>
</feature>
<dbReference type="InterPro" id="IPR036465">
    <property type="entry name" value="vWFA_dom_sf"/>
</dbReference>
<accession>A0A108U8G1</accession>
<evidence type="ECO:0000313" key="6">
    <source>
        <dbReference type="Proteomes" id="UP000023435"/>
    </source>
</evidence>
<keyword evidence="3" id="KW-0812">Transmembrane</keyword>
<dbReference type="InterPro" id="IPR050768">
    <property type="entry name" value="UPF0353/GerABKA_families"/>
</dbReference>
<keyword evidence="3" id="KW-0472">Membrane</keyword>
<comment type="caution">
    <text evidence="5">The sequence shown here is derived from an EMBL/GenBank/DDBJ whole genome shotgun (WGS) entry which is preliminary data.</text>
</comment>
<proteinExistence type="predicted"/>